<sequence>MKINRDWNERKFWTNEVKTLRDFCRVDENNDGDRFVGLKSIIDSNNNHIVMIYFPCGYNLPSNDREIRQDIRHLFGILAEFGKGEDLLLKVKSNVANVSVNFPIKAYLDIIDYFFDNGGVYFTEKETTYRTDTMGKTNWPKTICDEVPTIQNNSFIYLKKKVRDQKPMENKLITEIHKYCTHESFEKLGWLFGTLVPENTHIRVNSELFISIIKKQRLKTFEDKQLKLFDAMLKILEYKNTEADNKKYYFGTDKFEHIWEKMVDRVFGIQENKQEYFPRAFWKPKYLSESSKKKRPLQPDSIMILNDKFYVLDAKYYHYGLTGNSDDLPNSSDINKQITYGEYIDKKKGHEPYNAFIMPFNRKSNIFGINEDMSNVAEAYGVWKSGEDGECGTKKYEKIQGILVDTRFLMYHYSSNSHDKYQEQLAKIIEDGYKENNGVNE</sequence>
<reference evidence="1 2" key="1">
    <citation type="journal article" date="2019" name="Microbiol. Resour. Announc.">
        <title>Complete Genome Sequences of Three Mycoplasma anserisalpingitis (Mycoplasma sp. 1220) Strains.</title>
        <authorList>
            <person name="Grozner D."/>
            <person name="Forro B."/>
            <person name="Kovacs A.B."/>
            <person name="Marton S."/>
            <person name="Banyai K."/>
            <person name="Kreizinger Z."/>
            <person name="Sulyok K.M."/>
            <person name="Gyuranecz M."/>
        </authorList>
    </citation>
    <scope>NUCLEOTIDE SEQUENCE [LARGE SCALE GENOMIC DNA]</scope>
    <source>
        <strain evidence="1 2">ATCC:BAA-2147</strain>
    </source>
</reference>
<dbReference type="REBASE" id="364403">
    <property type="entry name" value="R2.Man2147ORF2910P"/>
</dbReference>
<dbReference type="GO" id="GO:0004519">
    <property type="term" value="F:endonuclease activity"/>
    <property type="evidence" value="ECO:0007669"/>
    <property type="project" value="UniProtKB-KW"/>
</dbReference>
<dbReference type="OrthoDB" id="9762266at2"/>
<dbReference type="InterPro" id="IPR018579">
    <property type="entry name" value="Restrct_endonuc_II_LlaJI"/>
</dbReference>
<gene>
    <name evidence="1" type="ORF">FRW55_02930</name>
</gene>
<proteinExistence type="predicted"/>
<keyword evidence="1" id="KW-0378">Hydrolase</keyword>
<evidence type="ECO:0000313" key="2">
    <source>
        <dbReference type="Proteomes" id="UP000318927"/>
    </source>
</evidence>
<keyword evidence="1" id="KW-0255">Endonuclease</keyword>
<organism evidence="1 2">
    <name type="scientific">Mycoplasma anserisalpingitidis</name>
    <dbReference type="NCBI Taxonomy" id="519450"/>
    <lineage>
        <taxon>Bacteria</taxon>
        <taxon>Bacillati</taxon>
        <taxon>Mycoplasmatota</taxon>
        <taxon>Mollicutes</taxon>
        <taxon>Mycoplasmataceae</taxon>
        <taxon>Mycoplasma</taxon>
    </lineage>
</organism>
<dbReference type="KEGG" id="mans:FRW55_02930"/>
<keyword evidence="1" id="KW-0540">Nuclease</keyword>
<keyword evidence="2" id="KW-1185">Reference proteome</keyword>
<name>A0A5B8JCR3_9MOLU</name>
<protein>
    <submittedName>
        <fullName evidence="1">LlaJI family restriction endonuclease</fullName>
    </submittedName>
</protein>
<dbReference type="AlphaFoldDB" id="A0A5B8JCR3"/>
<dbReference type="Pfam" id="PF09563">
    <property type="entry name" value="RE_LlaJI"/>
    <property type="match status" value="1"/>
</dbReference>
<dbReference type="Proteomes" id="UP000318927">
    <property type="component" value="Chromosome"/>
</dbReference>
<evidence type="ECO:0000313" key="1">
    <source>
        <dbReference type="EMBL" id="QDY87093.1"/>
    </source>
</evidence>
<accession>A0A5B8JCR3</accession>
<dbReference type="EMBL" id="CP042295">
    <property type="protein sequence ID" value="QDY87093.1"/>
    <property type="molecule type" value="Genomic_DNA"/>
</dbReference>
<dbReference type="RefSeq" id="WP_146368657.1">
    <property type="nucleotide sequence ID" value="NZ_CP042295.1"/>
</dbReference>